<dbReference type="Pfam" id="PF08386">
    <property type="entry name" value="Abhydrolase_4"/>
    <property type="match status" value="1"/>
</dbReference>
<accession>A0A7U2F459</accession>
<dbReference type="RefSeq" id="XP_001794851.1">
    <property type="nucleotide sequence ID" value="XM_001794799.1"/>
</dbReference>
<evidence type="ECO:0000256" key="3">
    <source>
        <dbReference type="SAM" id="MobiDB-lite"/>
    </source>
</evidence>
<dbReference type="GO" id="GO:0016787">
    <property type="term" value="F:hydrolase activity"/>
    <property type="evidence" value="ECO:0007669"/>
    <property type="project" value="UniProtKB-KW"/>
</dbReference>
<evidence type="ECO:0000313" key="6">
    <source>
        <dbReference type="Proteomes" id="UP000663193"/>
    </source>
</evidence>
<protein>
    <recommendedName>
        <fullName evidence="4">Peptidase S33 tripeptidyl aminopeptidase-like C-terminal domain-containing protein</fullName>
    </recommendedName>
</protein>
<dbReference type="InterPro" id="IPR013595">
    <property type="entry name" value="Pept_S33_TAP-like_C"/>
</dbReference>
<keyword evidence="6" id="KW-1185">Reference proteome</keyword>
<comment type="similarity">
    <text evidence="1">Belongs to the peptidase S33 family.</text>
</comment>
<evidence type="ECO:0000256" key="2">
    <source>
        <dbReference type="ARBA" id="ARBA00022801"/>
    </source>
</evidence>
<dbReference type="OrthoDB" id="425534at2759"/>
<dbReference type="InterPro" id="IPR029058">
    <property type="entry name" value="AB_hydrolase_fold"/>
</dbReference>
<dbReference type="PANTHER" id="PTHR43248">
    <property type="entry name" value="2-SUCCINYL-6-HYDROXY-2,4-CYCLOHEXADIENE-1-CARBOXYLATE SYNTHASE"/>
    <property type="match status" value="1"/>
</dbReference>
<dbReference type="PANTHER" id="PTHR43248:SF25">
    <property type="entry name" value="AB HYDROLASE-1 DOMAIN-CONTAINING PROTEIN-RELATED"/>
    <property type="match status" value="1"/>
</dbReference>
<dbReference type="OMA" id="FAQRNWE"/>
<dbReference type="InterPro" id="IPR051601">
    <property type="entry name" value="Serine_prot/Carboxylest_S33"/>
</dbReference>
<feature type="domain" description="Peptidase S33 tripeptidyl aminopeptidase-like C-terminal" evidence="4">
    <location>
        <begin position="519"/>
        <end position="616"/>
    </location>
</feature>
<keyword evidence="2" id="KW-0378">Hydrolase</keyword>
<dbReference type="SUPFAM" id="SSF53474">
    <property type="entry name" value="alpha/beta-Hydrolases"/>
    <property type="match status" value="1"/>
</dbReference>
<evidence type="ECO:0000259" key="4">
    <source>
        <dbReference type="Pfam" id="PF08386"/>
    </source>
</evidence>
<reference evidence="6" key="1">
    <citation type="journal article" date="2021" name="BMC Genomics">
        <title>Chromosome-level genome assembly and manually-curated proteome of model necrotroph Parastagonospora nodorum Sn15 reveals a genome-wide trove of candidate effector homologs, and redundancy of virulence-related functions within an accessory chromosome.</title>
        <authorList>
            <person name="Bertazzoni S."/>
            <person name="Jones D.A.B."/>
            <person name="Phan H.T."/>
            <person name="Tan K.-C."/>
            <person name="Hane J.K."/>
        </authorList>
    </citation>
    <scope>NUCLEOTIDE SEQUENCE [LARGE SCALE GENOMIC DNA]</scope>
    <source>
        <strain evidence="6">SN15 / ATCC MYA-4574 / FGSC 10173)</strain>
    </source>
</reference>
<dbReference type="AlphaFoldDB" id="A0A7U2F459"/>
<dbReference type="VEuPathDB" id="FungiDB:JI435_044320"/>
<dbReference type="Gene3D" id="3.40.50.1820">
    <property type="entry name" value="alpha/beta hydrolase"/>
    <property type="match status" value="1"/>
</dbReference>
<proteinExistence type="inferred from homology"/>
<evidence type="ECO:0000256" key="1">
    <source>
        <dbReference type="ARBA" id="ARBA00010088"/>
    </source>
</evidence>
<gene>
    <name evidence="5" type="ORF">JI435_044320</name>
</gene>
<sequence length="700" mass="76542">MKSWNEAEPLIAPSQRRPAGNGGGRVRIRALGLTFATCMAIFGFDALFADVKNWTPPAWRGPVISEKPFEWSEIEASENLKFHKCYHDFECAKLGVPLDYYRDTYPDERVSIAITKLPAKVSVDDPRYAGPILINPGGPGGPGALFATLVGENLQSIVDADVKVTNLKDPSVKPGELRYYDILGFDPRGIGWTEPQAVCMDDPAASWSWTLRETTEGILGSSDAALGRLWSMTHAWGASCKQAVDAEDGPDIKQYMSTALVARDMLEIVERHASWVAEKLDQLKKDKSRCHHDPNPALYKSESAELNYWGFSYGTFLGSTFASMFPDRVGRVILDGVVSSYDYNHSLGNGSLTDNEKAVSSFYSYCVESGPASCPLATSNSTFDDVKERVNSIVKSLYHSPLAINSASGPEILTYSDIKGLLFQSAYQPQALFPLVASVLAAIEAGQGDILEYLKESTRYSHIYSCPVNGSTPAIDYTSAVPTYAVLCSDGIDVTHDDIASFTAYWQDMVTLAPTSADIWAMLRLRCIAWKIHAAYKFSGTFGGNTSHPILFLSNTADPVTPLRSGRVMHALFENSGLLVSDSAGHCSVAQPDLCMLMHIKEYFQTGVLPPANTLCVPPTSPFSLNSTDPKSPFYDPGLEGMRVERAVSGQDMDKESMELQDAAWKVASKVVREEWFGVGRLIGGRGLGREMVRRAGLRG</sequence>
<feature type="region of interest" description="Disordered" evidence="3">
    <location>
        <begin position="1"/>
        <end position="22"/>
    </location>
</feature>
<organism evidence="5 6">
    <name type="scientific">Phaeosphaeria nodorum (strain SN15 / ATCC MYA-4574 / FGSC 10173)</name>
    <name type="common">Glume blotch fungus</name>
    <name type="synonym">Parastagonospora nodorum</name>
    <dbReference type="NCBI Taxonomy" id="321614"/>
    <lineage>
        <taxon>Eukaryota</taxon>
        <taxon>Fungi</taxon>
        <taxon>Dikarya</taxon>
        <taxon>Ascomycota</taxon>
        <taxon>Pezizomycotina</taxon>
        <taxon>Dothideomycetes</taxon>
        <taxon>Pleosporomycetidae</taxon>
        <taxon>Pleosporales</taxon>
        <taxon>Pleosporineae</taxon>
        <taxon>Phaeosphaeriaceae</taxon>
        <taxon>Parastagonospora</taxon>
    </lineage>
</organism>
<name>A0A7U2F459_PHANO</name>
<evidence type="ECO:0000313" key="5">
    <source>
        <dbReference type="EMBL" id="QRC98366.1"/>
    </source>
</evidence>
<dbReference type="Proteomes" id="UP000663193">
    <property type="component" value="Chromosome 8"/>
</dbReference>
<dbReference type="KEGG" id="pno:SNOG_04432"/>
<dbReference type="EMBL" id="CP069030">
    <property type="protein sequence ID" value="QRC98366.1"/>
    <property type="molecule type" value="Genomic_DNA"/>
</dbReference>